<comment type="caution">
    <text evidence="3">The sequence shown here is derived from an EMBL/GenBank/DDBJ whole genome shotgun (WGS) entry which is preliminary data.</text>
</comment>
<accession>A0ABP6LYD7</accession>
<gene>
    <name evidence="3" type="ORF">GCM10010529_14440</name>
</gene>
<dbReference type="PANTHER" id="PTHR43975:SF2">
    <property type="entry name" value="EG:BACR7A4.14 PROTEIN-RELATED"/>
    <property type="match status" value="1"/>
</dbReference>
<dbReference type="Gene3D" id="3.40.50.720">
    <property type="entry name" value="NAD(P)-binding Rossmann-like Domain"/>
    <property type="match status" value="1"/>
</dbReference>
<name>A0ABP6LYD7_9MICC</name>
<dbReference type="EMBL" id="BAAAVT010000008">
    <property type="protein sequence ID" value="GAA3062174.1"/>
    <property type="molecule type" value="Genomic_DNA"/>
</dbReference>
<dbReference type="SMART" id="SM00822">
    <property type="entry name" value="PKS_KR"/>
    <property type="match status" value="1"/>
</dbReference>
<dbReference type="PRINTS" id="PR00080">
    <property type="entry name" value="SDRFAMILY"/>
</dbReference>
<dbReference type="SUPFAM" id="SSF51735">
    <property type="entry name" value="NAD(P)-binding Rossmann-fold domains"/>
    <property type="match status" value="1"/>
</dbReference>
<evidence type="ECO:0000259" key="2">
    <source>
        <dbReference type="SMART" id="SM00822"/>
    </source>
</evidence>
<dbReference type="InterPro" id="IPR036291">
    <property type="entry name" value="NAD(P)-bd_dom_sf"/>
</dbReference>
<proteinExistence type="inferred from homology"/>
<dbReference type="PANTHER" id="PTHR43975">
    <property type="entry name" value="ZGC:101858"/>
    <property type="match status" value="1"/>
</dbReference>
<reference evidence="4" key="1">
    <citation type="journal article" date="2019" name="Int. J. Syst. Evol. Microbiol.">
        <title>The Global Catalogue of Microorganisms (GCM) 10K type strain sequencing project: providing services to taxonomists for standard genome sequencing and annotation.</title>
        <authorList>
            <consortium name="The Broad Institute Genomics Platform"/>
            <consortium name="The Broad Institute Genome Sequencing Center for Infectious Disease"/>
            <person name="Wu L."/>
            <person name="Ma J."/>
        </authorList>
    </citation>
    <scope>NUCLEOTIDE SEQUENCE [LARGE SCALE GENOMIC DNA]</scope>
    <source>
        <strain evidence="4">JCM 14309</strain>
    </source>
</reference>
<evidence type="ECO:0000313" key="3">
    <source>
        <dbReference type="EMBL" id="GAA3062174.1"/>
    </source>
</evidence>
<dbReference type="InterPro" id="IPR057326">
    <property type="entry name" value="KR_dom"/>
</dbReference>
<dbReference type="Pfam" id="PF13561">
    <property type="entry name" value="adh_short_C2"/>
    <property type="match status" value="1"/>
</dbReference>
<feature type="domain" description="Ketoreductase" evidence="2">
    <location>
        <begin position="6"/>
        <end position="183"/>
    </location>
</feature>
<dbReference type="RefSeq" id="WP_344682583.1">
    <property type="nucleotide sequence ID" value="NZ_BAAAVT010000008.1"/>
</dbReference>
<dbReference type="PROSITE" id="PS00061">
    <property type="entry name" value="ADH_SHORT"/>
    <property type="match status" value="1"/>
</dbReference>
<organism evidence="3 4">
    <name type="scientific">Nesterenkonia aethiopica</name>
    <dbReference type="NCBI Taxonomy" id="269144"/>
    <lineage>
        <taxon>Bacteria</taxon>
        <taxon>Bacillati</taxon>
        <taxon>Actinomycetota</taxon>
        <taxon>Actinomycetes</taxon>
        <taxon>Micrococcales</taxon>
        <taxon>Micrococcaceae</taxon>
        <taxon>Nesterenkonia</taxon>
    </lineage>
</organism>
<keyword evidence="4" id="KW-1185">Reference proteome</keyword>
<comment type="similarity">
    <text evidence="1">Belongs to the short-chain dehydrogenases/reductases (SDR) family.</text>
</comment>
<dbReference type="InterPro" id="IPR002347">
    <property type="entry name" value="SDR_fam"/>
</dbReference>
<dbReference type="InterPro" id="IPR020904">
    <property type="entry name" value="Sc_DH/Rdtase_CS"/>
</dbReference>
<evidence type="ECO:0000256" key="1">
    <source>
        <dbReference type="ARBA" id="ARBA00006484"/>
    </source>
</evidence>
<dbReference type="Proteomes" id="UP001500236">
    <property type="component" value="Unassembled WGS sequence"/>
</dbReference>
<evidence type="ECO:0000313" key="4">
    <source>
        <dbReference type="Proteomes" id="UP001500236"/>
    </source>
</evidence>
<sequence>MTTPTRRALITGGGTGIGAATARLLADRGWLVAVTGRRPGPLRQVADEIGGVAIPADLSAAESAQAAVDAAAEHLGGLDTLIANAGGHGFATAEETSPEDWEASMGANVGTAFHTARAALCHLRRSRGSIVMVSSLAGLRAGPGVVGYTTGKHAVIGLTRALARDHGKEGIRVNAICPGWTRTPMADEEMDQLCDAVAELPDRESAYAHVTRHVPLGRPAEADEVAQAIAFLAGPESACLTGATLVTDGGAHIVDVPTLAFDALT</sequence>
<dbReference type="CDD" id="cd05233">
    <property type="entry name" value="SDR_c"/>
    <property type="match status" value="1"/>
</dbReference>
<dbReference type="PRINTS" id="PR00081">
    <property type="entry name" value="GDHRDH"/>
</dbReference>
<protein>
    <submittedName>
        <fullName evidence="3">SDR family oxidoreductase</fullName>
    </submittedName>
</protein>